<dbReference type="InterPro" id="IPR029063">
    <property type="entry name" value="SAM-dependent_MTases_sf"/>
</dbReference>
<dbReference type="InterPro" id="IPR002052">
    <property type="entry name" value="DNA_methylase_N6_adenine_CS"/>
</dbReference>
<dbReference type="GO" id="GO:0008170">
    <property type="term" value="F:N-methyltransferase activity"/>
    <property type="evidence" value="ECO:0007669"/>
    <property type="project" value="InterPro"/>
</dbReference>
<dbReference type="SUPFAM" id="SSF53335">
    <property type="entry name" value="S-adenosyl-L-methionine-dependent methyltransferases"/>
    <property type="match status" value="1"/>
</dbReference>
<sequence>MLRNESFDTKDEIIQNLKNVAPSIFSEGKVDMEKLKALLGEEVESGKEKFRLSWMGKSEAIKSINIPSKGTLRPNTKKSLTNGVEKENSIIEGDNLEVLKLLQKSYYGKVKMIYIDPPYNREEDFIYNDDFSQTLDAYLKYTDQVDNEGQAVSSEQEKEGRKHSNWLSLMYPRLFLARNLLKKDGVIFISIDDKERKNLEFIMDEIFGEENKLGVIVWKKKTNGNNMGYIPPVHDYILCYAKNASEDCLLGFPLSKEYVNKNYANPDNDPQGEWKTSDLSANHEGPYFPITNPNNGEVHYPPRGRYWVFNEEEVKKRIKDGRIIFGKSGKASPVQKVYLKDRKSLRKKAESWWDKHGMNEDGTAELSELIGTKVFDHPKPTTLIKHLCEIATKENDLILDFFAGSGTTAHSVLDLNKKDNGKRKFILVQLPEPIAHDKFQNIAELTRERIIQAAKQIDVNPNFKYFNLDSSNFRDWNYDLQSEEDVRRQMELWKDPFKEGRTEEDLLYEVLLKAGFTLTADIKKHEVRKSFFYEVIENDQHILIYLGEELSESLINVMREIYANQVFFLDEAFDSDDQKKNIQLQWEEEGVAFRSI</sequence>
<comment type="similarity">
    <text evidence="1">Belongs to the N(4)/N(6)-methyltransferase family.</text>
</comment>
<reference evidence="8" key="1">
    <citation type="submission" date="2016-10" db="EMBL/GenBank/DDBJ databases">
        <authorList>
            <person name="Varghese N."/>
            <person name="Submissions S."/>
        </authorList>
    </citation>
    <scope>NUCLEOTIDE SEQUENCE [LARGE SCALE GENOMIC DNA]</scope>
    <source>
        <strain evidence="8">CGMCC 1.3704</strain>
    </source>
</reference>
<feature type="domain" description="DNA methylase N-4/N-6" evidence="6">
    <location>
        <begin position="110"/>
        <end position="418"/>
    </location>
</feature>
<dbReference type="PROSITE" id="PS00092">
    <property type="entry name" value="N6_MTASE"/>
    <property type="match status" value="1"/>
</dbReference>
<dbReference type="EMBL" id="FOSB01000015">
    <property type="protein sequence ID" value="SFK48954.1"/>
    <property type="molecule type" value="Genomic_DNA"/>
</dbReference>
<dbReference type="Pfam" id="PF01555">
    <property type="entry name" value="N6_N4_Mtase"/>
    <property type="match status" value="1"/>
</dbReference>
<keyword evidence="8" id="KW-1185">Reference proteome</keyword>
<keyword evidence="4" id="KW-0949">S-adenosyl-L-methionine</keyword>
<dbReference type="GO" id="GO:0009307">
    <property type="term" value="P:DNA restriction-modification system"/>
    <property type="evidence" value="ECO:0007669"/>
    <property type="project" value="UniProtKB-KW"/>
</dbReference>
<dbReference type="Proteomes" id="UP000183557">
    <property type="component" value="Unassembled WGS sequence"/>
</dbReference>
<organism evidence="7 8">
    <name type="scientific">Halobacillus dabanensis</name>
    <dbReference type="NCBI Taxonomy" id="240302"/>
    <lineage>
        <taxon>Bacteria</taxon>
        <taxon>Bacillati</taxon>
        <taxon>Bacillota</taxon>
        <taxon>Bacilli</taxon>
        <taxon>Bacillales</taxon>
        <taxon>Bacillaceae</taxon>
        <taxon>Halobacillus</taxon>
    </lineage>
</organism>
<dbReference type="OrthoDB" id="9800801at2"/>
<dbReference type="RefSeq" id="WP_075038118.1">
    <property type="nucleotide sequence ID" value="NZ_FOSB01000015.1"/>
</dbReference>
<dbReference type="PIRSF" id="PIRSF015855">
    <property type="entry name" value="TypeIII_Mtase_mKpnI"/>
    <property type="match status" value="1"/>
</dbReference>
<dbReference type="AlphaFoldDB" id="A0A1I3ZXU1"/>
<evidence type="ECO:0000256" key="3">
    <source>
        <dbReference type="ARBA" id="ARBA00022679"/>
    </source>
</evidence>
<name>A0A1I3ZXU1_HALDA</name>
<keyword evidence="5" id="KW-0680">Restriction system</keyword>
<evidence type="ECO:0000259" key="6">
    <source>
        <dbReference type="Pfam" id="PF01555"/>
    </source>
</evidence>
<dbReference type="PRINTS" id="PR00506">
    <property type="entry name" value="D21N6MTFRASE"/>
</dbReference>
<accession>A0A1I3ZXU1</accession>
<dbReference type="Gene3D" id="3.40.50.150">
    <property type="entry name" value="Vaccinia Virus protein VP39"/>
    <property type="match status" value="1"/>
</dbReference>
<evidence type="ECO:0000256" key="5">
    <source>
        <dbReference type="ARBA" id="ARBA00022747"/>
    </source>
</evidence>
<dbReference type="InterPro" id="IPR002941">
    <property type="entry name" value="DNA_methylase_N4/N6"/>
</dbReference>
<keyword evidence="3 7" id="KW-0808">Transferase</keyword>
<evidence type="ECO:0000256" key="4">
    <source>
        <dbReference type="ARBA" id="ARBA00022691"/>
    </source>
</evidence>
<gene>
    <name evidence="7" type="ORF">SAMN04487936_11549</name>
</gene>
<protein>
    <submittedName>
        <fullName evidence="7">Adenine-specific DNA-methyltransferase</fullName>
    </submittedName>
</protein>
<evidence type="ECO:0000313" key="8">
    <source>
        <dbReference type="Proteomes" id="UP000183557"/>
    </source>
</evidence>
<proteinExistence type="inferred from homology"/>
<evidence type="ECO:0000256" key="2">
    <source>
        <dbReference type="ARBA" id="ARBA00022603"/>
    </source>
</evidence>
<evidence type="ECO:0000256" key="1">
    <source>
        <dbReference type="ARBA" id="ARBA00006594"/>
    </source>
</evidence>
<dbReference type="InterPro" id="IPR002295">
    <property type="entry name" value="N4/N6-MTase_EcoPI_Mod-like"/>
</dbReference>
<dbReference type="GO" id="GO:0003677">
    <property type="term" value="F:DNA binding"/>
    <property type="evidence" value="ECO:0007669"/>
    <property type="project" value="InterPro"/>
</dbReference>
<evidence type="ECO:0000313" key="7">
    <source>
        <dbReference type="EMBL" id="SFK48954.1"/>
    </source>
</evidence>
<keyword evidence="2 7" id="KW-0489">Methyltransferase</keyword>
<dbReference type="GO" id="GO:0032259">
    <property type="term" value="P:methylation"/>
    <property type="evidence" value="ECO:0007669"/>
    <property type="project" value="UniProtKB-KW"/>
</dbReference>